<dbReference type="Pfam" id="PF04014">
    <property type="entry name" value="MazE_antitoxin"/>
    <property type="match status" value="1"/>
</dbReference>
<name>A0A016XJZ3_9BURK</name>
<organism evidence="2 3">
    <name type="scientific">Hylemonella gracilis str. Niagara R</name>
    <dbReference type="NCBI Taxonomy" id="1458275"/>
    <lineage>
        <taxon>Bacteria</taxon>
        <taxon>Pseudomonadati</taxon>
        <taxon>Pseudomonadota</taxon>
        <taxon>Betaproteobacteria</taxon>
        <taxon>Burkholderiales</taxon>
        <taxon>Comamonadaceae</taxon>
        <taxon>Hylemonella</taxon>
    </lineage>
</organism>
<dbReference type="RefSeq" id="WP_051509871.1">
    <property type="nucleotide sequence ID" value="NZ_JEMG01000001.1"/>
</dbReference>
<evidence type="ECO:0000313" key="2">
    <source>
        <dbReference type="EMBL" id="EYC52151.1"/>
    </source>
</evidence>
<protein>
    <submittedName>
        <fullName evidence="2">Antitoxin</fullName>
    </submittedName>
</protein>
<dbReference type="InterPro" id="IPR007159">
    <property type="entry name" value="SpoVT-AbrB_dom"/>
</dbReference>
<accession>A0A016XJZ3</accession>
<feature type="domain" description="SpoVT-AbrB" evidence="1">
    <location>
        <begin position="6"/>
        <end position="52"/>
    </location>
</feature>
<dbReference type="AlphaFoldDB" id="A0A016XJZ3"/>
<sequence length="105" mass="11386">MHVTIRPIGNSKGIVLPKPILAQAGLEEATKAEMTVENGAIVLRTPAKPARDGWAEAAKKLAAEGGDKLVMGEFGNKGDAEQVWLWDRFRRNSTYGVNSERKATP</sequence>
<dbReference type="Gene3D" id="2.10.260.10">
    <property type="match status" value="1"/>
</dbReference>
<dbReference type="SMART" id="SM00966">
    <property type="entry name" value="SpoVT_AbrB"/>
    <property type="match status" value="1"/>
</dbReference>
<dbReference type="Proteomes" id="UP000023268">
    <property type="component" value="Unassembled WGS sequence"/>
</dbReference>
<dbReference type="STRING" id="1458275.AZ34_14520"/>
<gene>
    <name evidence="2" type="ORF">AZ34_14520</name>
</gene>
<comment type="caution">
    <text evidence="2">The sequence shown here is derived from an EMBL/GenBank/DDBJ whole genome shotgun (WGS) entry which is preliminary data.</text>
</comment>
<dbReference type="InterPro" id="IPR037914">
    <property type="entry name" value="SpoVT-AbrB_sf"/>
</dbReference>
<reference evidence="2 3" key="1">
    <citation type="submission" date="2014-02" db="EMBL/GenBank/DDBJ databases">
        <title>Draft Genome of Hylemonella gracilis isolated from the Niagara River.</title>
        <authorList>
            <person name="Pawlowski D.R."/>
            <person name="Koudelka G.B."/>
        </authorList>
    </citation>
    <scope>NUCLEOTIDE SEQUENCE [LARGE SCALE GENOMIC DNA]</scope>
    <source>
        <strain evidence="2 3">Niagara R</strain>
    </source>
</reference>
<proteinExistence type="predicted"/>
<dbReference type="EMBL" id="JEMG01000001">
    <property type="protein sequence ID" value="EYC52151.1"/>
    <property type="molecule type" value="Genomic_DNA"/>
</dbReference>
<dbReference type="SUPFAM" id="SSF89447">
    <property type="entry name" value="AbrB/MazE/MraZ-like"/>
    <property type="match status" value="1"/>
</dbReference>
<evidence type="ECO:0000259" key="1">
    <source>
        <dbReference type="SMART" id="SM00966"/>
    </source>
</evidence>
<dbReference type="GO" id="GO:0003677">
    <property type="term" value="F:DNA binding"/>
    <property type="evidence" value="ECO:0007669"/>
    <property type="project" value="InterPro"/>
</dbReference>
<evidence type="ECO:0000313" key="3">
    <source>
        <dbReference type="Proteomes" id="UP000023268"/>
    </source>
</evidence>
<dbReference type="eggNOG" id="COG2336">
    <property type="taxonomic scope" value="Bacteria"/>
</dbReference>